<dbReference type="InterPro" id="IPR050941">
    <property type="entry name" value="CCN"/>
</dbReference>
<evidence type="ECO:0000256" key="6">
    <source>
        <dbReference type="PROSITE-ProRule" id="PRU00039"/>
    </source>
</evidence>
<reference evidence="11" key="1">
    <citation type="journal article" date="2012" name="Nature">
        <title>The oyster genome reveals stress adaptation and complexity of shell formation.</title>
        <authorList>
            <person name="Zhang G."/>
            <person name="Fang X."/>
            <person name="Guo X."/>
            <person name="Li L."/>
            <person name="Luo R."/>
            <person name="Xu F."/>
            <person name="Yang P."/>
            <person name="Zhang L."/>
            <person name="Wang X."/>
            <person name="Qi H."/>
            <person name="Xiong Z."/>
            <person name="Que H."/>
            <person name="Xie Y."/>
            <person name="Holland P.W."/>
            <person name="Paps J."/>
            <person name="Zhu Y."/>
            <person name="Wu F."/>
            <person name="Chen Y."/>
            <person name="Wang J."/>
            <person name="Peng C."/>
            <person name="Meng J."/>
            <person name="Yang L."/>
            <person name="Liu J."/>
            <person name="Wen B."/>
            <person name="Zhang N."/>
            <person name="Huang Z."/>
            <person name="Zhu Q."/>
            <person name="Feng Y."/>
            <person name="Mount A."/>
            <person name="Hedgecock D."/>
            <person name="Xu Z."/>
            <person name="Liu Y."/>
            <person name="Domazet-Loso T."/>
            <person name="Du Y."/>
            <person name="Sun X."/>
            <person name="Zhang S."/>
            <person name="Liu B."/>
            <person name="Cheng P."/>
            <person name="Jiang X."/>
            <person name="Li J."/>
            <person name="Fan D."/>
            <person name="Wang W."/>
            <person name="Fu W."/>
            <person name="Wang T."/>
            <person name="Wang B."/>
            <person name="Zhang J."/>
            <person name="Peng Z."/>
            <person name="Li Y."/>
            <person name="Li N."/>
            <person name="Wang J."/>
            <person name="Chen M."/>
            <person name="He Y."/>
            <person name="Tan F."/>
            <person name="Song X."/>
            <person name="Zheng Q."/>
            <person name="Huang R."/>
            <person name="Yang H."/>
            <person name="Du X."/>
            <person name="Chen L."/>
            <person name="Yang M."/>
            <person name="Gaffney P.M."/>
            <person name="Wang S."/>
            <person name="Luo L."/>
            <person name="She Z."/>
            <person name="Ming Y."/>
            <person name="Huang W."/>
            <person name="Zhang S."/>
            <person name="Huang B."/>
            <person name="Zhang Y."/>
            <person name="Qu T."/>
            <person name="Ni P."/>
            <person name="Miao G."/>
            <person name="Wang J."/>
            <person name="Wang Q."/>
            <person name="Steinberg C.E."/>
            <person name="Wang H."/>
            <person name="Li N."/>
            <person name="Qian L."/>
            <person name="Zhang G."/>
            <person name="Li Y."/>
            <person name="Yang H."/>
            <person name="Liu X."/>
            <person name="Wang J."/>
            <person name="Yin Y."/>
            <person name="Wang J."/>
        </authorList>
    </citation>
    <scope>NUCLEOTIDE SEQUENCE [LARGE SCALE GENOMIC DNA]</scope>
    <source>
        <strain evidence="11">05x7-T-G4-1.051#20</strain>
    </source>
</reference>
<dbReference type="EMBL" id="JH819182">
    <property type="protein sequence ID" value="EKC38502.1"/>
    <property type="molecule type" value="Genomic_DNA"/>
</dbReference>
<feature type="signal peptide" evidence="7">
    <location>
        <begin position="1"/>
        <end position="19"/>
    </location>
</feature>
<dbReference type="PROSITE" id="PS01225">
    <property type="entry name" value="CTCK_2"/>
    <property type="match status" value="1"/>
</dbReference>
<dbReference type="Proteomes" id="UP000005408">
    <property type="component" value="Unassembled WGS sequence"/>
</dbReference>
<gene>
    <name evidence="11" type="ORF">CGI_10028121</name>
</gene>
<dbReference type="Pfam" id="PF00219">
    <property type="entry name" value="IGFBP"/>
    <property type="match status" value="1"/>
</dbReference>
<feature type="domain" description="CTCK" evidence="8">
    <location>
        <begin position="270"/>
        <end position="348"/>
    </location>
</feature>
<comment type="similarity">
    <text evidence="2">Belongs to the CCN family.</text>
</comment>
<dbReference type="PROSITE" id="PS50092">
    <property type="entry name" value="TSP1"/>
    <property type="match status" value="1"/>
</dbReference>
<evidence type="ECO:0000313" key="12">
    <source>
        <dbReference type="EnsemblMetazoa" id="G24568.1:cds"/>
    </source>
</evidence>
<evidence type="ECO:0000256" key="2">
    <source>
        <dbReference type="ARBA" id="ARBA00008125"/>
    </source>
</evidence>
<dbReference type="InterPro" id="IPR043973">
    <property type="entry name" value="TSP1_CCN"/>
</dbReference>
<dbReference type="GO" id="GO:0007165">
    <property type="term" value="P:signal transduction"/>
    <property type="evidence" value="ECO:0007669"/>
    <property type="project" value="InterPro"/>
</dbReference>
<dbReference type="PROSITE" id="PS00222">
    <property type="entry name" value="IGFBP_N_1"/>
    <property type="match status" value="1"/>
</dbReference>
<name>K1QNP5_MAGGI</name>
<dbReference type="PANTHER" id="PTHR11348">
    <property type="entry name" value="CONNECTIVE TISSUE GROWTH FACTOR-RELATED"/>
    <property type="match status" value="1"/>
</dbReference>
<dbReference type="SUPFAM" id="SSF57184">
    <property type="entry name" value="Growth factor receptor domain"/>
    <property type="match status" value="1"/>
</dbReference>
<evidence type="ECO:0000259" key="9">
    <source>
        <dbReference type="PROSITE" id="PS50184"/>
    </source>
</evidence>
<dbReference type="FunCoup" id="K1QNP5">
    <property type="interactions" value="8"/>
</dbReference>
<dbReference type="GO" id="GO:0005615">
    <property type="term" value="C:extracellular space"/>
    <property type="evidence" value="ECO:0007669"/>
    <property type="project" value="TreeGrafter"/>
</dbReference>
<evidence type="ECO:0000313" key="11">
    <source>
        <dbReference type="EMBL" id="EKC38502.1"/>
    </source>
</evidence>
<keyword evidence="5" id="KW-1015">Disulfide bond</keyword>
<dbReference type="SMART" id="SM00121">
    <property type="entry name" value="IB"/>
    <property type="match status" value="1"/>
</dbReference>
<dbReference type="EnsemblMetazoa" id="G24568.1">
    <property type="protein sequence ID" value="G24568.1:cds"/>
    <property type="gene ID" value="G24568"/>
</dbReference>
<dbReference type="GO" id="GO:0045597">
    <property type="term" value="P:positive regulation of cell differentiation"/>
    <property type="evidence" value="ECO:0007669"/>
    <property type="project" value="TreeGrafter"/>
</dbReference>
<evidence type="ECO:0000256" key="3">
    <source>
        <dbReference type="ARBA" id="ARBA00022525"/>
    </source>
</evidence>
<dbReference type="InterPro" id="IPR017891">
    <property type="entry name" value="Insulin_GF-bd_Cys-rich_CS"/>
</dbReference>
<dbReference type="InterPro" id="IPR006207">
    <property type="entry name" value="Cys_knot_C"/>
</dbReference>
<dbReference type="Pfam" id="PF00093">
    <property type="entry name" value="VWC"/>
    <property type="match status" value="1"/>
</dbReference>
<dbReference type="GO" id="GO:0008201">
    <property type="term" value="F:heparin binding"/>
    <property type="evidence" value="ECO:0007669"/>
    <property type="project" value="TreeGrafter"/>
</dbReference>
<dbReference type="SUPFAM" id="SSF57603">
    <property type="entry name" value="FnI-like domain"/>
    <property type="match status" value="1"/>
</dbReference>
<dbReference type="HOGENOM" id="CLU_063247_1_0_1"/>
<dbReference type="PANTHER" id="PTHR11348:SF17">
    <property type="entry name" value="CCN"/>
    <property type="match status" value="1"/>
</dbReference>
<reference evidence="12" key="2">
    <citation type="submission" date="2022-08" db="UniProtKB">
        <authorList>
            <consortium name="EnsemblMetazoa"/>
        </authorList>
    </citation>
    <scope>IDENTIFICATION</scope>
    <source>
        <strain evidence="12">05x7-T-G4-1.051#20</strain>
    </source>
</reference>
<evidence type="ECO:0000259" key="10">
    <source>
        <dbReference type="PROSITE" id="PS51323"/>
    </source>
</evidence>
<dbReference type="Pfam" id="PF19035">
    <property type="entry name" value="TSP1_CCN"/>
    <property type="match status" value="1"/>
</dbReference>
<dbReference type="SMART" id="SM00041">
    <property type="entry name" value="CT"/>
    <property type="match status" value="1"/>
</dbReference>
<dbReference type="AlphaFoldDB" id="K1QNP5"/>
<protein>
    <submittedName>
        <fullName evidence="11 12">Connective tissue growth factor</fullName>
    </submittedName>
</protein>
<evidence type="ECO:0000259" key="8">
    <source>
        <dbReference type="PROSITE" id="PS01225"/>
    </source>
</evidence>
<sequence length="355" mass="40678">MLRWCLVLILLVPPGDTSGFPCYGCSRDIWRRNPQKRQPREEECRRPCNCPLRVLDCSYGVSLVRDGCGCCMMCARQSGDICSRKNLCEPSKRLYCDIPTYSSVGVCRAVNAKPCIVDGVEYKDGAQFQLDCRRTCTCQNGNYGCADLCPQEHIPPSDRFCKNAKLVNVSGTCCKEWSCELSNLTNNKSPRHAMLKSANLVLMSEEAVKTVNKTKREPECSREWSPCSVTCGYGLSHRYGSETCDVIKDTRVCYPTPCNTSTIEWNKKKCKPTFRITKKEYIVQNFGNQTCHSVRKYRLKFCSTCARNRCCYPWKTSTRMLEFLCNDKSYKYLKYSWTKRCKCDKACPKPTFLKK</sequence>
<organism evidence="11">
    <name type="scientific">Magallana gigas</name>
    <name type="common">Pacific oyster</name>
    <name type="synonym">Crassostrea gigas</name>
    <dbReference type="NCBI Taxonomy" id="29159"/>
    <lineage>
        <taxon>Eukaryota</taxon>
        <taxon>Metazoa</taxon>
        <taxon>Spiralia</taxon>
        <taxon>Lophotrochozoa</taxon>
        <taxon>Mollusca</taxon>
        <taxon>Bivalvia</taxon>
        <taxon>Autobranchia</taxon>
        <taxon>Pteriomorphia</taxon>
        <taxon>Ostreida</taxon>
        <taxon>Ostreoidea</taxon>
        <taxon>Ostreidae</taxon>
        <taxon>Magallana</taxon>
    </lineage>
</organism>
<comment type="caution">
    <text evidence="6">Lacks conserved residue(s) required for the propagation of feature annotation.</text>
</comment>
<evidence type="ECO:0000256" key="1">
    <source>
        <dbReference type="ARBA" id="ARBA00004613"/>
    </source>
</evidence>
<keyword evidence="13" id="KW-1185">Reference proteome</keyword>
<keyword evidence="4 7" id="KW-0732">Signal</keyword>
<dbReference type="SMART" id="SM00214">
    <property type="entry name" value="VWC"/>
    <property type="match status" value="1"/>
</dbReference>
<dbReference type="EnsemblMetazoa" id="G24568.2">
    <property type="protein sequence ID" value="G24568.2:cds"/>
    <property type="gene ID" value="G24568"/>
</dbReference>
<dbReference type="OrthoDB" id="365605at2759"/>
<dbReference type="InterPro" id="IPR000867">
    <property type="entry name" value="IGFBP-like"/>
</dbReference>
<evidence type="ECO:0000313" key="13">
    <source>
        <dbReference type="Proteomes" id="UP000005408"/>
    </source>
</evidence>
<proteinExistence type="inferred from homology"/>
<dbReference type="InterPro" id="IPR009030">
    <property type="entry name" value="Growth_fac_rcpt_cys_sf"/>
</dbReference>
<feature type="domain" description="IGFBP N-terminal" evidence="10">
    <location>
        <begin position="37"/>
        <end position="110"/>
    </location>
</feature>
<evidence type="ECO:0000256" key="7">
    <source>
        <dbReference type="SAM" id="SignalP"/>
    </source>
</evidence>
<comment type="subcellular location">
    <subcellularLocation>
        <location evidence="1">Secreted</location>
    </subcellularLocation>
</comment>
<dbReference type="InterPro" id="IPR000884">
    <property type="entry name" value="TSP1_rpt"/>
</dbReference>
<evidence type="ECO:0000256" key="5">
    <source>
        <dbReference type="ARBA" id="ARBA00023157"/>
    </source>
</evidence>
<dbReference type="GO" id="GO:0007155">
    <property type="term" value="P:cell adhesion"/>
    <property type="evidence" value="ECO:0007669"/>
    <property type="project" value="TreeGrafter"/>
</dbReference>
<feature type="domain" description="VWFC" evidence="9">
    <location>
        <begin position="113"/>
        <end position="180"/>
    </location>
</feature>
<dbReference type="GO" id="GO:0031012">
    <property type="term" value="C:extracellular matrix"/>
    <property type="evidence" value="ECO:0007669"/>
    <property type="project" value="TreeGrafter"/>
</dbReference>
<dbReference type="PROSITE" id="PS51323">
    <property type="entry name" value="IGFBP_N_2"/>
    <property type="match status" value="1"/>
</dbReference>
<dbReference type="GO" id="GO:0005178">
    <property type="term" value="F:integrin binding"/>
    <property type="evidence" value="ECO:0007669"/>
    <property type="project" value="TreeGrafter"/>
</dbReference>
<accession>K1QNP5</accession>
<dbReference type="KEGG" id="crg:105323087"/>
<dbReference type="Gene3D" id="2.10.70.10">
    <property type="entry name" value="Complement Module, domain 1"/>
    <property type="match status" value="1"/>
</dbReference>
<keyword evidence="3" id="KW-0964">Secreted</keyword>
<feature type="chain" id="PRO_5042455703" evidence="7">
    <location>
        <begin position="20"/>
        <end position="355"/>
    </location>
</feature>
<dbReference type="OMA" id="HCDDGET"/>
<dbReference type="InterPro" id="IPR001007">
    <property type="entry name" value="VWF_dom"/>
</dbReference>
<dbReference type="PROSITE" id="PS50184">
    <property type="entry name" value="VWFC_2"/>
    <property type="match status" value="1"/>
</dbReference>
<evidence type="ECO:0000256" key="4">
    <source>
        <dbReference type="ARBA" id="ARBA00022729"/>
    </source>
</evidence>